<dbReference type="AlphaFoldDB" id="A0A226DCB0"/>
<sequence>MLVSRGVGGQIQRSPPNHCPHPREKTMETKTRILQIIRCTTHLLVYTYTTIKNELDNTNQMYKLFVPPLPGHEFNLDAVVVGERIEQDIMRASRNLAYSAIHGTVDGNHSIGCSSKRTFKYGYFYAPTESKELFMFSDSAQTAIDLKWWIRIFMNGISSIKPSECIKFFERFETLFKDHLLGQADSLPQPTVEDMKSWANRPMLQHWNLYALELQLFYPNPTEFYVLPVRQVQWDLHKNMQPICCIMHIKTMMQHHE</sequence>
<gene>
    <name evidence="2" type="ORF">Fcan01_21936</name>
</gene>
<evidence type="ECO:0000313" key="3">
    <source>
        <dbReference type="Proteomes" id="UP000198287"/>
    </source>
</evidence>
<proteinExistence type="predicted"/>
<protein>
    <submittedName>
        <fullName evidence="2">Uncharacterized protein</fullName>
    </submittedName>
</protein>
<accession>A0A226DCB0</accession>
<evidence type="ECO:0000313" key="2">
    <source>
        <dbReference type="EMBL" id="OXA43152.1"/>
    </source>
</evidence>
<feature type="region of interest" description="Disordered" evidence="1">
    <location>
        <begin position="1"/>
        <end position="24"/>
    </location>
</feature>
<name>A0A226DCB0_FOLCA</name>
<organism evidence="2 3">
    <name type="scientific">Folsomia candida</name>
    <name type="common">Springtail</name>
    <dbReference type="NCBI Taxonomy" id="158441"/>
    <lineage>
        <taxon>Eukaryota</taxon>
        <taxon>Metazoa</taxon>
        <taxon>Ecdysozoa</taxon>
        <taxon>Arthropoda</taxon>
        <taxon>Hexapoda</taxon>
        <taxon>Collembola</taxon>
        <taxon>Entomobryomorpha</taxon>
        <taxon>Isotomoidea</taxon>
        <taxon>Isotomidae</taxon>
        <taxon>Proisotominae</taxon>
        <taxon>Folsomia</taxon>
    </lineage>
</organism>
<keyword evidence="3" id="KW-1185">Reference proteome</keyword>
<evidence type="ECO:0000256" key="1">
    <source>
        <dbReference type="SAM" id="MobiDB-lite"/>
    </source>
</evidence>
<dbReference type="Proteomes" id="UP000198287">
    <property type="component" value="Unassembled WGS sequence"/>
</dbReference>
<comment type="caution">
    <text evidence="2">The sequence shown here is derived from an EMBL/GenBank/DDBJ whole genome shotgun (WGS) entry which is preliminary data.</text>
</comment>
<dbReference type="EMBL" id="LNIX01000023">
    <property type="protein sequence ID" value="OXA43152.1"/>
    <property type="molecule type" value="Genomic_DNA"/>
</dbReference>
<reference evidence="2 3" key="1">
    <citation type="submission" date="2015-12" db="EMBL/GenBank/DDBJ databases">
        <title>The genome of Folsomia candida.</title>
        <authorList>
            <person name="Faddeeva A."/>
            <person name="Derks M.F."/>
            <person name="Anvar Y."/>
            <person name="Smit S."/>
            <person name="Van Straalen N."/>
            <person name="Roelofs D."/>
        </authorList>
    </citation>
    <scope>NUCLEOTIDE SEQUENCE [LARGE SCALE GENOMIC DNA]</scope>
    <source>
        <strain evidence="2 3">VU population</strain>
        <tissue evidence="2">Whole body</tissue>
    </source>
</reference>